<dbReference type="InterPro" id="IPR050250">
    <property type="entry name" value="Macrolide_Exporter_MacB"/>
</dbReference>
<comment type="caution">
    <text evidence="9">The sequence shown here is derived from an EMBL/GenBank/DDBJ whole genome shotgun (WGS) entry which is preliminary data.</text>
</comment>
<feature type="transmembrane region" description="Helical" evidence="7">
    <location>
        <begin position="388"/>
        <end position="411"/>
    </location>
</feature>
<comment type="subcellular location">
    <subcellularLocation>
        <location evidence="1">Cell membrane</location>
        <topology evidence="1">Multi-pass membrane protein</topology>
    </subcellularLocation>
</comment>
<dbReference type="InterPro" id="IPR003838">
    <property type="entry name" value="ABC3_permease_C"/>
</dbReference>
<proteinExistence type="inferred from homology"/>
<comment type="similarity">
    <text evidence="6">Belongs to the ABC-4 integral membrane protein family.</text>
</comment>
<evidence type="ECO:0000256" key="5">
    <source>
        <dbReference type="ARBA" id="ARBA00023136"/>
    </source>
</evidence>
<name>A0ABY2SVQ5_9BACI</name>
<reference evidence="9 10" key="1">
    <citation type="submission" date="2019-04" db="EMBL/GenBank/DDBJ databases">
        <title>Lysinibacillus genome sequencing.</title>
        <authorList>
            <person name="Dunlap C."/>
        </authorList>
    </citation>
    <scope>NUCLEOTIDE SEQUENCE [LARGE SCALE GENOMIC DNA]</scope>
    <source>
        <strain evidence="9 10">KCTC 33042</strain>
    </source>
</reference>
<accession>A0ABY2SVQ5</accession>
<keyword evidence="3 7" id="KW-0812">Transmembrane</keyword>
<feature type="transmembrane region" description="Helical" evidence="7">
    <location>
        <begin position="312"/>
        <end position="334"/>
    </location>
</feature>
<keyword evidence="4 7" id="KW-1133">Transmembrane helix</keyword>
<evidence type="ECO:0000256" key="7">
    <source>
        <dbReference type="SAM" id="Phobius"/>
    </source>
</evidence>
<evidence type="ECO:0000256" key="6">
    <source>
        <dbReference type="ARBA" id="ARBA00038076"/>
    </source>
</evidence>
<sequence length="431" mass="50581">MLLKELWFYFKKHKVITLGICIAMSSLLIILGTFFSFSSHLKNEINDLGIIYQDKKIYQLIDGYYEPQDFQNFFRSENSLESLKKFYNGLNENKNFQYLAMFDQHILAEVDTKDLSDKLQNNLGIESGMLEGREFLTIPSIQLNEQAMKYFNVEVIEGHAFTTEDFNNDKEYMNILLGSKYQGYYKLGDELWIDFYGKYMKVKVKGFLSTDSRIFYQNETEFYLKDFFVLPYLNYSNPINEEDAIFQKRVYFSMINGYIVTGDTGNQEKNMMDHVEILSKESGVEEYKFIGLNPHFQKYNGLMKSMEANAELVGIVLLLTIVITIVIINLILLIQQNKRLKKFAVHLLNGATKKQIIQQFLVEISIITFISYIMSILILQYYLRIGGINIYIYLFVMSCLLLILSSIYPIYRLNRFGITNFLRYETHEEGK</sequence>
<gene>
    <name evidence="9" type="ORF">FC748_17290</name>
</gene>
<dbReference type="Pfam" id="PF02687">
    <property type="entry name" value="FtsX"/>
    <property type="match status" value="1"/>
</dbReference>
<dbReference type="PANTHER" id="PTHR30572:SF4">
    <property type="entry name" value="ABC TRANSPORTER PERMEASE YTRF"/>
    <property type="match status" value="1"/>
</dbReference>
<protein>
    <submittedName>
        <fullName evidence="9">ABC transporter permease</fullName>
    </submittedName>
</protein>
<keyword evidence="2" id="KW-1003">Cell membrane</keyword>
<evidence type="ECO:0000256" key="1">
    <source>
        <dbReference type="ARBA" id="ARBA00004651"/>
    </source>
</evidence>
<dbReference type="EMBL" id="SZPT01000004">
    <property type="protein sequence ID" value="TKI46644.1"/>
    <property type="molecule type" value="Genomic_DNA"/>
</dbReference>
<dbReference type="RefSeq" id="WP_108030747.1">
    <property type="nucleotide sequence ID" value="NZ_PYUE01000006.1"/>
</dbReference>
<keyword evidence="5 7" id="KW-0472">Membrane</keyword>
<feature type="transmembrane region" description="Helical" evidence="7">
    <location>
        <begin position="360"/>
        <end position="382"/>
    </location>
</feature>
<keyword evidence="10" id="KW-1185">Reference proteome</keyword>
<evidence type="ECO:0000313" key="9">
    <source>
        <dbReference type="EMBL" id="TKI46644.1"/>
    </source>
</evidence>
<dbReference type="Proteomes" id="UP000308330">
    <property type="component" value="Unassembled WGS sequence"/>
</dbReference>
<feature type="transmembrane region" description="Helical" evidence="7">
    <location>
        <begin position="15"/>
        <end position="37"/>
    </location>
</feature>
<evidence type="ECO:0000256" key="2">
    <source>
        <dbReference type="ARBA" id="ARBA00022475"/>
    </source>
</evidence>
<evidence type="ECO:0000256" key="4">
    <source>
        <dbReference type="ARBA" id="ARBA00022989"/>
    </source>
</evidence>
<organism evidence="9 10">
    <name type="scientific">Lysinibacillus tabacifolii</name>
    <dbReference type="NCBI Taxonomy" id="1173107"/>
    <lineage>
        <taxon>Bacteria</taxon>
        <taxon>Bacillati</taxon>
        <taxon>Bacillota</taxon>
        <taxon>Bacilli</taxon>
        <taxon>Bacillales</taxon>
        <taxon>Bacillaceae</taxon>
        <taxon>Lysinibacillus</taxon>
    </lineage>
</organism>
<evidence type="ECO:0000259" key="8">
    <source>
        <dbReference type="Pfam" id="PF02687"/>
    </source>
</evidence>
<dbReference type="PANTHER" id="PTHR30572">
    <property type="entry name" value="MEMBRANE COMPONENT OF TRANSPORTER-RELATED"/>
    <property type="match status" value="1"/>
</dbReference>
<evidence type="ECO:0000256" key="3">
    <source>
        <dbReference type="ARBA" id="ARBA00022692"/>
    </source>
</evidence>
<feature type="domain" description="ABC3 transporter permease C-terminal" evidence="8">
    <location>
        <begin position="315"/>
        <end position="413"/>
    </location>
</feature>
<evidence type="ECO:0000313" key="10">
    <source>
        <dbReference type="Proteomes" id="UP000308330"/>
    </source>
</evidence>